<keyword evidence="2" id="KW-0012">Acyltransferase</keyword>
<dbReference type="CDD" id="cd04301">
    <property type="entry name" value="NAT_SF"/>
    <property type="match status" value="1"/>
</dbReference>
<feature type="domain" description="N-acetyltransferase" evidence="1">
    <location>
        <begin position="10"/>
        <end position="151"/>
    </location>
</feature>
<organism evidence="2 3">
    <name type="scientific">Vitreoscilla massiliensis</name>
    <dbReference type="NCBI Taxonomy" id="1689272"/>
    <lineage>
        <taxon>Bacteria</taxon>
        <taxon>Pseudomonadati</taxon>
        <taxon>Pseudomonadota</taxon>
        <taxon>Betaproteobacteria</taxon>
        <taxon>Neisseriales</taxon>
        <taxon>Neisseriaceae</taxon>
        <taxon>Vitreoscilla</taxon>
    </lineage>
</organism>
<proteinExistence type="predicted"/>
<dbReference type="GO" id="GO:0016746">
    <property type="term" value="F:acyltransferase activity"/>
    <property type="evidence" value="ECO:0007669"/>
    <property type="project" value="UniProtKB-KW"/>
</dbReference>
<dbReference type="EMBL" id="CP091511">
    <property type="protein sequence ID" value="UOO90775.1"/>
    <property type="molecule type" value="Genomic_DNA"/>
</dbReference>
<dbReference type="InterPro" id="IPR000182">
    <property type="entry name" value="GNAT_dom"/>
</dbReference>
<accession>A0ABY4E4T5</accession>
<dbReference type="SUPFAM" id="SSF55729">
    <property type="entry name" value="Acyl-CoA N-acyltransferases (Nat)"/>
    <property type="match status" value="1"/>
</dbReference>
<keyword evidence="2" id="KW-0808">Transferase</keyword>
<keyword evidence="3" id="KW-1185">Reference proteome</keyword>
<dbReference type="Proteomes" id="UP000832011">
    <property type="component" value="Chromosome"/>
</dbReference>
<name>A0ABY4E4T5_9NEIS</name>
<reference evidence="2 3" key="1">
    <citation type="journal article" date="2022" name="Res Sq">
        <title>Evolution of multicellular longitudinally dividing oral cavity symbionts (Neisseriaceae).</title>
        <authorList>
            <person name="Nyongesa S."/>
            <person name="Weber P."/>
            <person name="Bernet E."/>
            <person name="Pullido F."/>
            <person name="Nieckarz M."/>
            <person name="Delaby M."/>
            <person name="Nieves C."/>
            <person name="Viehboeck T."/>
            <person name="Krause N."/>
            <person name="Rivera-Millot A."/>
            <person name="Nakamura A."/>
            <person name="Vischer N."/>
            <person name="VanNieuwenhze M."/>
            <person name="Brun Y."/>
            <person name="Cava F."/>
            <person name="Bulgheresi S."/>
            <person name="Veyrier F."/>
        </authorList>
    </citation>
    <scope>NUCLEOTIDE SEQUENCE [LARGE SCALE GENOMIC DNA]</scope>
    <source>
        <strain evidence="2 3">SN4</strain>
    </source>
</reference>
<evidence type="ECO:0000313" key="2">
    <source>
        <dbReference type="EMBL" id="UOO90775.1"/>
    </source>
</evidence>
<dbReference type="RefSeq" id="WP_058305436.1">
    <property type="nucleotide sequence ID" value="NZ_CABKVG010000006.1"/>
</dbReference>
<gene>
    <name evidence="2" type="ORF">LVJ82_07390</name>
</gene>
<evidence type="ECO:0000313" key="3">
    <source>
        <dbReference type="Proteomes" id="UP000832011"/>
    </source>
</evidence>
<dbReference type="EC" id="2.3.1.-" evidence="2"/>
<dbReference type="Pfam" id="PF00583">
    <property type="entry name" value="Acetyltransf_1"/>
    <property type="match status" value="1"/>
</dbReference>
<sequence>MSEPRYTYLHTLADLDAHQDWLPEIFAIHKQLRPAMNDFAAYEQLLRTMMSENQRLLLVDDGKPPFKGLAMFNMHHNTYQNKMMMLEDLVIDESQRGTNIGSTVLNELERFGRENGCEHLGLDSGVHRGRAHKFYFTHGYVAESFHFTKAL</sequence>
<dbReference type="PROSITE" id="PS51186">
    <property type="entry name" value="GNAT"/>
    <property type="match status" value="1"/>
</dbReference>
<dbReference type="Gene3D" id="3.40.630.30">
    <property type="match status" value="1"/>
</dbReference>
<protein>
    <submittedName>
        <fullName evidence="2">GNAT family N-acetyltransferase</fullName>
        <ecNumber evidence="2">2.3.1.-</ecNumber>
    </submittedName>
</protein>
<dbReference type="InterPro" id="IPR016181">
    <property type="entry name" value="Acyl_CoA_acyltransferase"/>
</dbReference>
<evidence type="ECO:0000259" key="1">
    <source>
        <dbReference type="PROSITE" id="PS51186"/>
    </source>
</evidence>